<accession>A0A1F7RKP0</accession>
<evidence type="ECO:0000259" key="2">
    <source>
        <dbReference type="Pfam" id="PF04024"/>
    </source>
</evidence>
<name>A0A1F7RKP0_9BACT</name>
<reference evidence="3 4" key="1">
    <citation type="journal article" date="2016" name="Nat. Commun.">
        <title>Thousands of microbial genomes shed light on interconnected biogeochemical processes in an aquifer system.</title>
        <authorList>
            <person name="Anantharaman K."/>
            <person name="Brown C.T."/>
            <person name="Hug L.A."/>
            <person name="Sharon I."/>
            <person name="Castelle C.J."/>
            <person name="Probst A.J."/>
            <person name="Thomas B.C."/>
            <person name="Singh A."/>
            <person name="Wilkins M.J."/>
            <person name="Karaoz U."/>
            <person name="Brodie E.L."/>
            <person name="Williams K.H."/>
            <person name="Hubbard S.S."/>
            <person name="Banfield J.F."/>
        </authorList>
    </citation>
    <scope>NUCLEOTIDE SEQUENCE [LARGE SCALE GENOMIC DNA]</scope>
</reference>
<sequence length="122" mass="13930">METKLCPYCGEEIKSVAIKCRYCQSNLNSGTKYLYRNHPEKSIFGVCAALSHAFGIPLAILRVSWIVLAIMKPPVALLYFILYLFIPFTQGDPMPMENFFKRLKRFLGFETKKNNGAAEVKE</sequence>
<proteinExistence type="predicted"/>
<feature type="domain" description="Phage shock protein PspC N-terminal" evidence="2">
    <location>
        <begin position="33"/>
        <end position="87"/>
    </location>
</feature>
<dbReference type="InterPro" id="IPR007168">
    <property type="entry name" value="Phageshock_PspC_N"/>
</dbReference>
<gene>
    <name evidence="3" type="ORF">A2161_19645</name>
</gene>
<evidence type="ECO:0000256" key="1">
    <source>
        <dbReference type="SAM" id="Phobius"/>
    </source>
</evidence>
<dbReference type="Proteomes" id="UP000179266">
    <property type="component" value="Unassembled WGS sequence"/>
</dbReference>
<keyword evidence="1" id="KW-0472">Membrane</keyword>
<comment type="caution">
    <text evidence="3">The sequence shown here is derived from an EMBL/GenBank/DDBJ whole genome shotgun (WGS) entry which is preliminary data.</text>
</comment>
<evidence type="ECO:0000313" key="4">
    <source>
        <dbReference type="Proteomes" id="UP000179266"/>
    </source>
</evidence>
<feature type="transmembrane region" description="Helical" evidence="1">
    <location>
        <begin position="66"/>
        <end position="86"/>
    </location>
</feature>
<feature type="transmembrane region" description="Helical" evidence="1">
    <location>
        <begin position="42"/>
        <end position="60"/>
    </location>
</feature>
<organism evidence="3 4">
    <name type="scientific">Candidatus Schekmanbacteria bacterium RBG_13_48_7</name>
    <dbReference type="NCBI Taxonomy" id="1817878"/>
    <lineage>
        <taxon>Bacteria</taxon>
        <taxon>Candidatus Schekmaniibacteriota</taxon>
    </lineage>
</organism>
<keyword evidence="1" id="KW-0812">Transmembrane</keyword>
<evidence type="ECO:0000313" key="3">
    <source>
        <dbReference type="EMBL" id="OGL42102.1"/>
    </source>
</evidence>
<keyword evidence="1" id="KW-1133">Transmembrane helix</keyword>
<dbReference type="AlphaFoldDB" id="A0A1F7RKP0"/>
<dbReference type="EMBL" id="MGDD01000334">
    <property type="protein sequence ID" value="OGL42102.1"/>
    <property type="molecule type" value="Genomic_DNA"/>
</dbReference>
<dbReference type="Pfam" id="PF04024">
    <property type="entry name" value="PspC"/>
    <property type="match status" value="1"/>
</dbReference>
<protein>
    <recommendedName>
        <fullName evidence="2">Phage shock protein PspC N-terminal domain-containing protein</fullName>
    </recommendedName>
</protein>